<feature type="transmembrane region" description="Helical" evidence="1">
    <location>
        <begin position="12"/>
        <end position="34"/>
    </location>
</feature>
<gene>
    <name evidence="2" type="ORF">EHQ76_08105</name>
</gene>
<dbReference type="RefSeq" id="WP_135670541.1">
    <property type="nucleotide sequence ID" value="NZ_RQGN01000044.1"/>
</dbReference>
<dbReference type="AlphaFoldDB" id="A0A5F2BDF5"/>
<protein>
    <submittedName>
        <fullName evidence="2">Uncharacterized protein</fullName>
    </submittedName>
</protein>
<accession>A0A5F2BDF5</accession>
<reference evidence="2 3" key="1">
    <citation type="journal article" date="2019" name="PLoS Negl. Trop. Dis.">
        <title>Revisiting the worldwide diversity of Leptospira species in the environment.</title>
        <authorList>
            <person name="Vincent A.T."/>
            <person name="Schiettekatte O."/>
            <person name="Bourhy P."/>
            <person name="Veyrier F.J."/>
            <person name="Picardeau M."/>
        </authorList>
    </citation>
    <scope>NUCLEOTIDE SEQUENCE [LARGE SCALE GENOMIC DNA]</scope>
    <source>
        <strain evidence="2 3">201702444</strain>
    </source>
</reference>
<evidence type="ECO:0000313" key="2">
    <source>
        <dbReference type="EMBL" id="TGM03603.1"/>
    </source>
</evidence>
<evidence type="ECO:0000256" key="1">
    <source>
        <dbReference type="SAM" id="Phobius"/>
    </source>
</evidence>
<evidence type="ECO:0000313" key="3">
    <source>
        <dbReference type="Proteomes" id="UP000298429"/>
    </source>
</evidence>
<organism evidence="2 3">
    <name type="scientific">Leptospira barantonii</name>
    <dbReference type="NCBI Taxonomy" id="2023184"/>
    <lineage>
        <taxon>Bacteria</taxon>
        <taxon>Pseudomonadati</taxon>
        <taxon>Spirochaetota</taxon>
        <taxon>Spirochaetia</taxon>
        <taxon>Leptospirales</taxon>
        <taxon>Leptospiraceae</taxon>
        <taxon>Leptospira</taxon>
    </lineage>
</organism>
<sequence length="172" mass="19881">MIKRKIQLSWKNVSLFSLSLIGTSWLGFSVWNYWNNMKIDPWKRSADSPARILAEKNGKLILFLIEPETCFDCKEIRIVLEDLPELKNRFVFDSIGEKEDPTRYEAISLDDRYSEELEALANGRGAWGVKNVSDEILFLKKGVPGIKEGTILLELAEKNRFRSKEEESLKQP</sequence>
<name>A0A5F2BDF5_9LEPT</name>
<dbReference type="EMBL" id="RQGN01000044">
    <property type="protein sequence ID" value="TGM03603.1"/>
    <property type="molecule type" value="Genomic_DNA"/>
</dbReference>
<keyword evidence="1" id="KW-1133">Transmembrane helix</keyword>
<comment type="caution">
    <text evidence="2">The sequence shown here is derived from an EMBL/GenBank/DDBJ whole genome shotgun (WGS) entry which is preliminary data.</text>
</comment>
<keyword evidence="1" id="KW-0472">Membrane</keyword>
<proteinExistence type="predicted"/>
<dbReference type="Proteomes" id="UP000298429">
    <property type="component" value="Unassembled WGS sequence"/>
</dbReference>
<dbReference type="OrthoDB" id="340677at2"/>
<keyword evidence="1" id="KW-0812">Transmembrane</keyword>